<evidence type="ECO:0000256" key="4">
    <source>
        <dbReference type="PROSITE-ProRule" id="PRU00182"/>
    </source>
</evidence>
<dbReference type="SUPFAM" id="SSF55120">
    <property type="entry name" value="Pseudouridine synthase"/>
    <property type="match status" value="1"/>
</dbReference>
<dbReference type="PROSITE" id="PS01149">
    <property type="entry name" value="PSI_RSU"/>
    <property type="match status" value="1"/>
</dbReference>
<evidence type="ECO:0000256" key="3">
    <source>
        <dbReference type="ARBA" id="ARBA00023235"/>
    </source>
</evidence>
<evidence type="ECO:0000256" key="5">
    <source>
        <dbReference type="RuleBase" id="RU003887"/>
    </source>
</evidence>
<dbReference type="EC" id="5.4.99.-" evidence="5"/>
<comment type="similarity">
    <text evidence="1 5">Belongs to the pseudouridine synthase RsuA family.</text>
</comment>
<dbReference type="PANTHER" id="PTHR47683:SF4">
    <property type="entry name" value="PSEUDOURIDINE SYNTHASE"/>
    <property type="match status" value="1"/>
</dbReference>
<dbReference type="InterPro" id="IPR018496">
    <property type="entry name" value="PsdUridine_synth_RsuA/RluB_CS"/>
</dbReference>
<evidence type="ECO:0000256" key="2">
    <source>
        <dbReference type="ARBA" id="ARBA00022884"/>
    </source>
</evidence>
<dbReference type="Gene3D" id="3.10.290.10">
    <property type="entry name" value="RNA-binding S4 domain"/>
    <property type="match status" value="1"/>
</dbReference>
<dbReference type="CDD" id="cd02553">
    <property type="entry name" value="PseudoU_synth_RsuA"/>
    <property type="match status" value="1"/>
</dbReference>
<dbReference type="NCBIfam" id="TIGR00093">
    <property type="entry name" value="pseudouridine synthase"/>
    <property type="match status" value="1"/>
</dbReference>
<dbReference type="InterPro" id="IPR020103">
    <property type="entry name" value="PsdUridine_synth_cat_dom_sf"/>
</dbReference>
<gene>
    <name evidence="7" type="ORF">EIO64_15735</name>
</gene>
<dbReference type="InterPro" id="IPR050343">
    <property type="entry name" value="RsuA_PseudoU_synthase"/>
</dbReference>
<evidence type="ECO:0000256" key="1">
    <source>
        <dbReference type="ARBA" id="ARBA00008348"/>
    </source>
</evidence>
<dbReference type="Proteomes" id="UP000298642">
    <property type="component" value="Chromosome"/>
</dbReference>
<dbReference type="Gene3D" id="3.30.70.580">
    <property type="entry name" value="Pseudouridine synthase I, catalytic domain, N-terminal subdomain"/>
    <property type="match status" value="1"/>
</dbReference>
<dbReference type="InterPro" id="IPR002942">
    <property type="entry name" value="S4_RNA-bd"/>
</dbReference>
<dbReference type="InterPro" id="IPR042092">
    <property type="entry name" value="PsdUridine_s_RsuA/RluB/E/F_cat"/>
</dbReference>
<dbReference type="Gene3D" id="3.30.70.1560">
    <property type="entry name" value="Alpha-L RNA-binding motif"/>
    <property type="match status" value="1"/>
</dbReference>
<dbReference type="RefSeq" id="WP_136891625.1">
    <property type="nucleotide sequence ID" value="NZ_CP034413.3"/>
</dbReference>
<dbReference type="InterPro" id="IPR006145">
    <property type="entry name" value="PsdUridine_synth_RsuA/RluA"/>
</dbReference>
<reference evidence="8" key="1">
    <citation type="submission" date="2018-12" db="EMBL/GenBank/DDBJ databases">
        <title>Dusodibacter welbiota gen. nov., sp. nov., isolated from human faeces and emended description of the Oscillibacter genus.</title>
        <authorList>
            <person name="Le Roy T."/>
            <person name="Van der Smissen P."/>
            <person name="Delzenne N."/>
            <person name="Muccioli G."/>
            <person name="Collet J.F."/>
            <person name="Cani P.D."/>
        </authorList>
    </citation>
    <scope>NUCLEOTIDE SEQUENCE [LARGE SCALE GENOMIC DNA]</scope>
    <source>
        <strain evidence="8">J115</strain>
    </source>
</reference>
<proteinExistence type="inferred from homology"/>
<dbReference type="InterPro" id="IPR020094">
    <property type="entry name" value="TruA/RsuA/RluB/E/F_N"/>
</dbReference>
<accession>A0A4D7B268</accession>
<dbReference type="SMART" id="SM00363">
    <property type="entry name" value="S4"/>
    <property type="match status" value="1"/>
</dbReference>
<dbReference type="KEGG" id="obj:EIO64_15735"/>
<dbReference type="AlphaFoldDB" id="A0A4D7B268"/>
<organism evidence="7 8">
    <name type="scientific">Dysosmobacter welbionis</name>
    <dbReference type="NCBI Taxonomy" id="2093857"/>
    <lineage>
        <taxon>Bacteria</taxon>
        <taxon>Bacillati</taxon>
        <taxon>Bacillota</taxon>
        <taxon>Clostridia</taxon>
        <taxon>Eubacteriales</taxon>
        <taxon>Oscillospiraceae</taxon>
        <taxon>Dysosmobacter</taxon>
    </lineage>
</organism>
<dbReference type="InterPro" id="IPR000748">
    <property type="entry name" value="PsdUridine_synth_RsuA/RluB/E/F"/>
</dbReference>
<dbReference type="Pfam" id="PF00849">
    <property type="entry name" value="PseudoU_synth_2"/>
    <property type="match status" value="1"/>
</dbReference>
<sequence length="240" mass="26434">MEKARLDKIIAGEGTYSRREVRLLVRQGRVLVNGVPARSPEDKVVPEAVEIMVDGTVLHCRRYTWIMLHKPAGVLSATEDGRGATVLDLLPPELRRRGLFPVGRLDKDTEGLLLLTNEGGLAHDILSPKHHVDKVYYARTAGCLTEEDCRAFAAGMTLGGGLECLPAGLEILSAGPEGSEGLVTLREGKFHQVKRMLAARGKPVLYLKRVRMGNLPLDPALEPGTYRYLTEDEVESLRNF</sequence>
<dbReference type="InterPro" id="IPR036986">
    <property type="entry name" value="S4_RNA-bd_sf"/>
</dbReference>
<dbReference type="GO" id="GO:0120159">
    <property type="term" value="F:rRNA pseudouridine synthase activity"/>
    <property type="evidence" value="ECO:0007669"/>
    <property type="project" value="UniProtKB-ARBA"/>
</dbReference>
<keyword evidence="2 4" id="KW-0694">RNA-binding</keyword>
<keyword evidence="8" id="KW-1185">Reference proteome</keyword>
<feature type="domain" description="RNA-binding S4" evidence="6">
    <location>
        <begin position="4"/>
        <end position="62"/>
    </location>
</feature>
<dbReference type="PANTHER" id="PTHR47683">
    <property type="entry name" value="PSEUDOURIDINE SYNTHASE FAMILY PROTEIN-RELATED"/>
    <property type="match status" value="1"/>
</dbReference>
<dbReference type="SUPFAM" id="SSF55174">
    <property type="entry name" value="Alpha-L RNA-binding motif"/>
    <property type="match status" value="1"/>
</dbReference>
<evidence type="ECO:0000313" key="8">
    <source>
        <dbReference type="Proteomes" id="UP000298642"/>
    </source>
</evidence>
<evidence type="ECO:0000259" key="6">
    <source>
        <dbReference type="SMART" id="SM00363"/>
    </source>
</evidence>
<protein>
    <recommendedName>
        <fullName evidence="5">Pseudouridine synthase</fullName>
        <ecNumber evidence="5">5.4.99.-</ecNumber>
    </recommendedName>
</protein>
<dbReference type="GO" id="GO:0000455">
    <property type="term" value="P:enzyme-directed rRNA pseudouridine synthesis"/>
    <property type="evidence" value="ECO:0007669"/>
    <property type="project" value="UniProtKB-ARBA"/>
</dbReference>
<keyword evidence="3 5" id="KW-0413">Isomerase</keyword>
<dbReference type="EMBL" id="CP034413">
    <property type="protein sequence ID" value="QCI60472.1"/>
    <property type="molecule type" value="Genomic_DNA"/>
</dbReference>
<dbReference type="PROSITE" id="PS50889">
    <property type="entry name" value="S4"/>
    <property type="match status" value="1"/>
</dbReference>
<dbReference type="GO" id="GO:0003723">
    <property type="term" value="F:RNA binding"/>
    <property type="evidence" value="ECO:0007669"/>
    <property type="project" value="UniProtKB-KW"/>
</dbReference>
<dbReference type="Pfam" id="PF01479">
    <property type="entry name" value="S4"/>
    <property type="match status" value="1"/>
</dbReference>
<evidence type="ECO:0000313" key="7">
    <source>
        <dbReference type="EMBL" id="QCI60472.1"/>
    </source>
</evidence>
<dbReference type="CDD" id="cd00165">
    <property type="entry name" value="S4"/>
    <property type="match status" value="1"/>
</dbReference>
<name>A0A4D7B268_9FIRM</name>